<dbReference type="InParanoid" id="A0A369K1W9"/>
<dbReference type="EMBL" id="LUEZ02000025">
    <property type="protein sequence ID" value="RDB26615.1"/>
    <property type="molecule type" value="Genomic_DNA"/>
</dbReference>
<protein>
    <submittedName>
        <fullName evidence="1">Uncharacterized protein</fullName>
    </submittedName>
</protein>
<proteinExistence type="predicted"/>
<sequence>MALFNLVLRRDGDESPLSRIEFDEEDGWLPIITSPVLAQIIPNSVLTNGALEYIAMFSGIPVPTILKTLNTVDNLVVMEYYDHIEFDRFKYTIDTQRNEDGQFKYFFRSEPFLCKNDDIGKVIIDVEDEEDAQFIRNDGEELFFGRGPEGTRLGHGPLPLLCDIRLAVQRFLFCSGARDAIHALREDADKLPLEAFPAELVTSRFCGILSGVLGDAKGPQDITYNAILRQALR</sequence>
<gene>
    <name evidence="1" type="ORF">Hypma_005573</name>
</gene>
<dbReference type="STRING" id="39966.A0A369K1W9"/>
<dbReference type="OrthoDB" id="2833246at2759"/>
<dbReference type="Proteomes" id="UP000076154">
    <property type="component" value="Unassembled WGS sequence"/>
</dbReference>
<reference evidence="1" key="1">
    <citation type="submission" date="2018-04" db="EMBL/GenBank/DDBJ databases">
        <title>Whole genome sequencing of Hypsizygus marmoreus.</title>
        <authorList>
            <person name="Choi I.-G."/>
            <person name="Min B."/>
            <person name="Kim J.-G."/>
            <person name="Kim S."/>
            <person name="Oh Y.-L."/>
            <person name="Kong W.-S."/>
            <person name="Park H."/>
            <person name="Jeong J."/>
            <person name="Song E.-S."/>
        </authorList>
    </citation>
    <scope>NUCLEOTIDE SEQUENCE [LARGE SCALE GENOMIC DNA]</scope>
    <source>
        <strain evidence="1">51987-8</strain>
    </source>
</reference>
<name>A0A369K1W9_HYPMA</name>
<accession>A0A369K1W9</accession>
<evidence type="ECO:0000313" key="2">
    <source>
        <dbReference type="Proteomes" id="UP000076154"/>
    </source>
</evidence>
<evidence type="ECO:0000313" key="1">
    <source>
        <dbReference type="EMBL" id="RDB26615.1"/>
    </source>
</evidence>
<dbReference type="AlphaFoldDB" id="A0A369K1W9"/>
<organism evidence="1 2">
    <name type="scientific">Hypsizygus marmoreus</name>
    <name type="common">White beech mushroom</name>
    <name type="synonym">Agaricus marmoreus</name>
    <dbReference type="NCBI Taxonomy" id="39966"/>
    <lineage>
        <taxon>Eukaryota</taxon>
        <taxon>Fungi</taxon>
        <taxon>Dikarya</taxon>
        <taxon>Basidiomycota</taxon>
        <taxon>Agaricomycotina</taxon>
        <taxon>Agaricomycetes</taxon>
        <taxon>Agaricomycetidae</taxon>
        <taxon>Agaricales</taxon>
        <taxon>Tricholomatineae</taxon>
        <taxon>Lyophyllaceae</taxon>
        <taxon>Hypsizygus</taxon>
    </lineage>
</organism>
<comment type="caution">
    <text evidence="1">The sequence shown here is derived from an EMBL/GenBank/DDBJ whole genome shotgun (WGS) entry which is preliminary data.</text>
</comment>
<keyword evidence="2" id="KW-1185">Reference proteome</keyword>